<proteinExistence type="inferred from homology"/>
<dbReference type="Pfam" id="PF00172">
    <property type="entry name" value="Zn_clus"/>
    <property type="match status" value="1"/>
</dbReference>
<evidence type="ECO:0000256" key="11">
    <source>
        <dbReference type="ARBA" id="ARBA00023242"/>
    </source>
</evidence>
<dbReference type="CDD" id="cd00067">
    <property type="entry name" value="GAL4"/>
    <property type="match status" value="1"/>
</dbReference>
<dbReference type="GO" id="GO:0000981">
    <property type="term" value="F:DNA-binding transcription factor activity, RNA polymerase II-specific"/>
    <property type="evidence" value="ECO:0007669"/>
    <property type="project" value="InterPro"/>
</dbReference>
<keyword evidence="3" id="KW-0479">Metal-binding</keyword>
<evidence type="ECO:0000256" key="14">
    <source>
        <dbReference type="ARBA" id="ARBA00038074"/>
    </source>
</evidence>
<protein>
    <recommendedName>
        <fullName evidence="21">Zn(2)-C6 fungal-type domain-containing protein</fullName>
    </recommendedName>
</protein>
<feature type="compositionally biased region" description="Basic and acidic residues" evidence="16">
    <location>
        <begin position="829"/>
        <end position="838"/>
    </location>
</feature>
<dbReference type="PROSITE" id="PS00463">
    <property type="entry name" value="ZN2_CY6_FUNGAL_1"/>
    <property type="match status" value="1"/>
</dbReference>
<dbReference type="GO" id="GO:0022626">
    <property type="term" value="C:cytosolic ribosome"/>
    <property type="evidence" value="ECO:0007669"/>
    <property type="project" value="UniProtKB-ARBA"/>
</dbReference>
<keyword evidence="6" id="KW-0862">Zinc</keyword>
<dbReference type="InterPro" id="IPR038579">
    <property type="entry name" value="Ribosomal_eS21_sf"/>
</dbReference>
<evidence type="ECO:0000313" key="19">
    <source>
        <dbReference type="EMBL" id="OTA24369.1"/>
    </source>
</evidence>
<evidence type="ECO:0000256" key="2">
    <source>
        <dbReference type="ARBA" id="ARBA00010228"/>
    </source>
</evidence>
<feature type="domain" description="GH16" evidence="18">
    <location>
        <begin position="563"/>
        <end position="773"/>
    </location>
</feature>
<dbReference type="FunFam" id="3.30.1230.20:FF:000001">
    <property type="entry name" value="40S ribosomal protein S21"/>
    <property type="match status" value="1"/>
</dbReference>
<dbReference type="InterPro" id="IPR001138">
    <property type="entry name" value="Zn2Cys6_DnaBD"/>
</dbReference>
<evidence type="ECO:0000256" key="4">
    <source>
        <dbReference type="ARBA" id="ARBA00022729"/>
    </source>
</evidence>
<evidence type="ECO:0000256" key="7">
    <source>
        <dbReference type="ARBA" id="ARBA00022980"/>
    </source>
</evidence>
<dbReference type="InterPro" id="IPR036864">
    <property type="entry name" value="Zn2-C6_fun-type_DNA-bd_sf"/>
</dbReference>
<evidence type="ECO:0000259" key="17">
    <source>
        <dbReference type="PROSITE" id="PS50048"/>
    </source>
</evidence>
<dbReference type="GO" id="GO:0005634">
    <property type="term" value="C:nucleus"/>
    <property type="evidence" value="ECO:0007669"/>
    <property type="project" value="UniProtKB-SubCell"/>
</dbReference>
<keyword evidence="4" id="KW-0732">Signal</keyword>
<dbReference type="GO" id="GO:0005975">
    <property type="term" value="P:carbohydrate metabolic process"/>
    <property type="evidence" value="ECO:0007669"/>
    <property type="project" value="InterPro"/>
</dbReference>
<keyword evidence="12" id="KW-0687">Ribonucleoprotein</keyword>
<comment type="caution">
    <text evidence="19">The sequence shown here is derived from an EMBL/GenBank/DDBJ whole genome shotgun (WGS) entry which is preliminary data.</text>
</comment>
<dbReference type="Gene3D" id="2.60.120.200">
    <property type="match status" value="1"/>
</dbReference>
<feature type="compositionally biased region" description="Polar residues" evidence="16">
    <location>
        <begin position="138"/>
        <end position="147"/>
    </location>
</feature>
<comment type="similarity">
    <text evidence="2">Belongs to the eukaryotic ribosomal protein eS21 family.</text>
</comment>
<comment type="function">
    <text evidence="15">Dual chitinase/transglycosylase that plays a role in cell wall architecture. Chitinase and transglycosylase activities are coupled. Required for the polysaccharide cross-linking at the septa and the cell wall. More specifically, transfers chitin to 1,6-beta-glucan in the cell wall.</text>
</comment>
<dbReference type="InterPro" id="IPR007219">
    <property type="entry name" value="XnlR_reg_dom"/>
</dbReference>
<feature type="region of interest" description="Disordered" evidence="16">
    <location>
        <begin position="829"/>
        <end position="855"/>
    </location>
</feature>
<feature type="domain" description="Zn(2)-C6 fungal-type" evidence="17">
    <location>
        <begin position="35"/>
        <end position="64"/>
    </location>
</feature>
<keyword evidence="9" id="KW-0238">DNA-binding</keyword>
<evidence type="ECO:0008006" key="21">
    <source>
        <dbReference type="Google" id="ProtNLM"/>
    </source>
</evidence>
<dbReference type="Proteomes" id="UP000194280">
    <property type="component" value="Unassembled WGS sequence"/>
</dbReference>
<dbReference type="AlphaFoldDB" id="A0A1Z5SU83"/>
<evidence type="ECO:0000256" key="6">
    <source>
        <dbReference type="ARBA" id="ARBA00022833"/>
    </source>
</evidence>
<dbReference type="GO" id="GO:0004553">
    <property type="term" value="F:hydrolase activity, hydrolyzing O-glycosyl compounds"/>
    <property type="evidence" value="ECO:0007669"/>
    <property type="project" value="InterPro"/>
</dbReference>
<dbReference type="GO" id="GO:0045944">
    <property type="term" value="P:positive regulation of transcription by RNA polymerase II"/>
    <property type="evidence" value="ECO:0007669"/>
    <property type="project" value="TreeGrafter"/>
</dbReference>
<dbReference type="GO" id="GO:0042274">
    <property type="term" value="P:ribosomal small subunit biogenesis"/>
    <property type="evidence" value="ECO:0007669"/>
    <property type="project" value="UniProtKB-ARBA"/>
</dbReference>
<dbReference type="GO" id="GO:1990904">
    <property type="term" value="C:ribonucleoprotein complex"/>
    <property type="evidence" value="ECO:0007669"/>
    <property type="project" value="UniProtKB-KW"/>
</dbReference>
<accession>A0A1Z5SU83</accession>
<evidence type="ECO:0000256" key="15">
    <source>
        <dbReference type="ARBA" id="ARBA00093308"/>
    </source>
</evidence>
<evidence type="ECO:0000256" key="12">
    <source>
        <dbReference type="ARBA" id="ARBA00023274"/>
    </source>
</evidence>
<reference evidence="19 20" key="1">
    <citation type="submission" date="2017-01" db="EMBL/GenBank/DDBJ databases">
        <title>The recent genome duplication of the halophilic yeast Hortaea werneckii: insights from long-read sequencing.</title>
        <authorList>
            <person name="Sinha S."/>
            <person name="Flibotte S."/>
            <person name="Neira M."/>
            <person name="Lenassi M."/>
            <person name="Gostincar C."/>
            <person name="Stajich J.E."/>
            <person name="Nislow C.E."/>
        </authorList>
    </citation>
    <scope>NUCLEOTIDE SEQUENCE [LARGE SCALE GENOMIC DNA]</scope>
    <source>
        <strain evidence="19 20">EXF-2000</strain>
    </source>
</reference>
<gene>
    <name evidence="19" type="ORF">BTJ68_11881</name>
</gene>
<organism evidence="19 20">
    <name type="scientific">Hortaea werneckii EXF-2000</name>
    <dbReference type="NCBI Taxonomy" id="1157616"/>
    <lineage>
        <taxon>Eukaryota</taxon>
        <taxon>Fungi</taxon>
        <taxon>Dikarya</taxon>
        <taxon>Ascomycota</taxon>
        <taxon>Pezizomycotina</taxon>
        <taxon>Dothideomycetes</taxon>
        <taxon>Dothideomycetidae</taxon>
        <taxon>Mycosphaerellales</taxon>
        <taxon>Teratosphaeriaceae</taxon>
        <taxon>Hortaea</taxon>
    </lineage>
</organism>
<feature type="compositionally biased region" description="Low complexity" evidence="16">
    <location>
        <begin position="117"/>
        <end position="129"/>
    </location>
</feature>
<keyword evidence="10" id="KW-0804">Transcription</keyword>
<dbReference type="CDD" id="cd02183">
    <property type="entry name" value="GH16_fungal_CRH1_transglycosylase"/>
    <property type="match status" value="1"/>
</dbReference>
<dbReference type="Pfam" id="PF04082">
    <property type="entry name" value="Fungal_trans"/>
    <property type="match status" value="1"/>
</dbReference>
<keyword evidence="8" id="KW-0805">Transcription regulation</keyword>
<evidence type="ECO:0000256" key="1">
    <source>
        <dbReference type="ARBA" id="ARBA00004123"/>
    </source>
</evidence>
<dbReference type="SMART" id="SM00066">
    <property type="entry name" value="GAL4"/>
    <property type="match status" value="1"/>
</dbReference>
<dbReference type="SUPFAM" id="SSF49899">
    <property type="entry name" value="Concanavalin A-like lectins/glucanases"/>
    <property type="match status" value="1"/>
</dbReference>
<dbReference type="PANTHER" id="PTHR47540:SF1">
    <property type="entry name" value="ACTIVATOR OF STRESS GENES 1-RELATED"/>
    <property type="match status" value="1"/>
</dbReference>
<dbReference type="InParanoid" id="A0A1Z5SU83"/>
<keyword evidence="5" id="KW-0378">Hydrolase</keyword>
<dbReference type="GO" id="GO:0006412">
    <property type="term" value="P:translation"/>
    <property type="evidence" value="ECO:0007669"/>
    <property type="project" value="InterPro"/>
</dbReference>
<dbReference type="Pfam" id="PF00722">
    <property type="entry name" value="Glyco_hydro_16"/>
    <property type="match status" value="1"/>
</dbReference>
<feature type="compositionally biased region" description="Basic residues" evidence="16">
    <location>
        <begin position="26"/>
        <end position="37"/>
    </location>
</feature>
<dbReference type="CDD" id="cd12148">
    <property type="entry name" value="fungal_TF_MHR"/>
    <property type="match status" value="1"/>
</dbReference>
<keyword evidence="20" id="KW-1185">Reference proteome</keyword>
<dbReference type="Gene3D" id="3.30.1230.20">
    <property type="match status" value="1"/>
</dbReference>
<dbReference type="InterPro" id="IPR013320">
    <property type="entry name" value="ConA-like_dom_sf"/>
</dbReference>
<name>A0A1Z5SU83_HORWE</name>
<dbReference type="PROSITE" id="PS51762">
    <property type="entry name" value="GH16_2"/>
    <property type="match status" value="1"/>
</dbReference>
<dbReference type="GO" id="GO:0008270">
    <property type="term" value="F:zinc ion binding"/>
    <property type="evidence" value="ECO:0007669"/>
    <property type="project" value="InterPro"/>
</dbReference>
<dbReference type="SUPFAM" id="SSF57701">
    <property type="entry name" value="Zn2/Cys6 DNA-binding domain"/>
    <property type="match status" value="1"/>
</dbReference>
<dbReference type="GO" id="GO:0043565">
    <property type="term" value="F:sequence-specific DNA binding"/>
    <property type="evidence" value="ECO:0007669"/>
    <property type="project" value="TreeGrafter"/>
</dbReference>
<dbReference type="GO" id="GO:0003735">
    <property type="term" value="F:structural constituent of ribosome"/>
    <property type="evidence" value="ECO:0007669"/>
    <property type="project" value="InterPro"/>
</dbReference>
<evidence type="ECO:0000313" key="20">
    <source>
        <dbReference type="Proteomes" id="UP000194280"/>
    </source>
</evidence>
<dbReference type="InterPro" id="IPR051711">
    <property type="entry name" value="Stress_Response_Reg"/>
</dbReference>
<dbReference type="GO" id="GO:0006351">
    <property type="term" value="P:DNA-templated transcription"/>
    <property type="evidence" value="ECO:0007669"/>
    <property type="project" value="InterPro"/>
</dbReference>
<keyword evidence="11" id="KW-0539">Nucleus</keyword>
<sequence>MASVASNMSEPPADPDESSGNGGFSPRKRRRTAKACANCRRRKIRCSGGEPCEPCRIGDNVCFYEEGGRMTATAYIQSLERKLGELENLLKGQQKGAAPLRSPHQNGGTPSEPPKSVPRSEPQSEPRSPGSVAPTLPSPTATLQRVDTQGGAPDQSASASLPQPDEDIIETMVDVNERTRPMNTPGSGNGTNVWDSHRGSFAGLSLLRRVHNLCRSVSGLNQNEQASPGDPFEDDLTHAFDIAPPDADSTISWEAFALLPSREKIEHAIDVVVNQACCNLQFLDREVLTKVVDDVYDETEGEEMSHARKPLALLYSVLALSRRYDVTVPPPDKKGERTINGLRYFRASRALLDPANCQDVMSLRALLCMILYTQASSMMSTCYSYICMAVAASLQMGLFTESASKDLPESEKHVRRRIAAVLYMMDTYVTTALGLPRTLRDMEPDRALPTLTPPTSIHDPMFGTYAHSRLIQILAVTVESNHPVTKPIGQKNGFYGVEYSKIVATEEQLERWYNQLLVAPSEQQAQPGGDDSKLIRSQLMLRMYYAHVQMVLYRPFLHHALKDDYKLNSLDDIMSNQKYLGDYEDVNWVASGDPLAYNDDSVLLTMAPDTSGTLLMSTKYVWYGKISATMRTSAGAGVVTAFILMSDVKDEIDFEFVGVDMDHAQSNYYFQGITDYENGKNLSVSSDTRQNSHTYTIDWKPDYVSWYIDDQQLRTVYRNETYNETTQQYHFPQTPSRVQLSLWPAGRSDNAQGTINWAGGEIDWNSQYMTNGYYYAMVSDVNVECYDPPDNFNKDFGDKAYYYTTTYGTNDTVAIGNNNTELASFLATGDDKDKDHNASKSASASGTKSTSTASNYVPRKCSATNRIIKATDHASAQISVGNVDENGRYTGENKTYALCGFVRAMGESDDCMNRLTQRDGYLKGVWSGSR</sequence>
<dbReference type="GO" id="GO:0009277">
    <property type="term" value="C:fungal-type cell wall"/>
    <property type="evidence" value="ECO:0007669"/>
    <property type="project" value="UniProtKB-ARBA"/>
</dbReference>
<keyword evidence="7" id="KW-0689">Ribosomal protein</keyword>
<keyword evidence="13" id="KW-0326">Glycosidase</keyword>
<comment type="subcellular location">
    <subcellularLocation>
        <location evidence="1">Nucleus</location>
    </subcellularLocation>
</comment>
<dbReference type="SMART" id="SM00906">
    <property type="entry name" value="Fungal_trans"/>
    <property type="match status" value="1"/>
</dbReference>
<dbReference type="InterPro" id="IPR000757">
    <property type="entry name" value="Beta-glucanase-like"/>
</dbReference>
<dbReference type="PROSITE" id="PS50048">
    <property type="entry name" value="ZN2_CY6_FUNGAL_2"/>
    <property type="match status" value="1"/>
</dbReference>
<dbReference type="Pfam" id="PF01249">
    <property type="entry name" value="Ribosomal_S21e"/>
    <property type="match status" value="1"/>
</dbReference>
<dbReference type="EMBL" id="MUNK01000247">
    <property type="protein sequence ID" value="OTA24369.1"/>
    <property type="molecule type" value="Genomic_DNA"/>
</dbReference>
<evidence type="ECO:0000256" key="8">
    <source>
        <dbReference type="ARBA" id="ARBA00023015"/>
    </source>
</evidence>
<evidence type="ECO:0000256" key="16">
    <source>
        <dbReference type="SAM" id="MobiDB-lite"/>
    </source>
</evidence>
<comment type="similarity">
    <text evidence="14">Belongs to the glycosyl hydrolase 16 family. CRH1 subfamily.</text>
</comment>
<evidence type="ECO:0000256" key="5">
    <source>
        <dbReference type="ARBA" id="ARBA00022801"/>
    </source>
</evidence>
<feature type="compositionally biased region" description="Low complexity" evidence="16">
    <location>
        <begin position="839"/>
        <end position="854"/>
    </location>
</feature>
<dbReference type="InterPro" id="IPR001931">
    <property type="entry name" value="Ribosomal_eS21"/>
</dbReference>
<evidence type="ECO:0000256" key="9">
    <source>
        <dbReference type="ARBA" id="ARBA00023125"/>
    </source>
</evidence>
<evidence type="ECO:0000256" key="10">
    <source>
        <dbReference type="ARBA" id="ARBA00023163"/>
    </source>
</evidence>
<evidence type="ECO:0000256" key="3">
    <source>
        <dbReference type="ARBA" id="ARBA00022723"/>
    </source>
</evidence>
<evidence type="ECO:0000259" key="18">
    <source>
        <dbReference type="PROSITE" id="PS51762"/>
    </source>
</evidence>
<dbReference type="FunFam" id="2.60.120.200:FF:000159">
    <property type="entry name" value="Glycosidase"/>
    <property type="match status" value="1"/>
</dbReference>
<dbReference type="VEuPathDB" id="FungiDB:BTJ68_11881"/>
<dbReference type="PANTHER" id="PTHR47540">
    <property type="entry name" value="THIAMINE REPRESSIBLE GENES REGULATORY PROTEIN THI5"/>
    <property type="match status" value="1"/>
</dbReference>
<evidence type="ECO:0000256" key="13">
    <source>
        <dbReference type="ARBA" id="ARBA00023295"/>
    </source>
</evidence>
<feature type="region of interest" description="Disordered" evidence="16">
    <location>
        <begin position="1"/>
        <end position="37"/>
    </location>
</feature>
<dbReference type="STRING" id="1157616.A0A1Z5SU83"/>
<feature type="region of interest" description="Disordered" evidence="16">
    <location>
        <begin position="92"/>
        <end position="167"/>
    </location>
</feature>
<dbReference type="Gene3D" id="4.10.240.10">
    <property type="entry name" value="Zn(2)-C6 fungal-type DNA-binding domain"/>
    <property type="match status" value="1"/>
</dbReference>
<dbReference type="OrthoDB" id="422427at2759"/>